<feature type="compositionally biased region" description="Basic and acidic residues" evidence="1">
    <location>
        <begin position="141"/>
        <end position="158"/>
    </location>
</feature>
<evidence type="ECO:0000313" key="3">
    <source>
        <dbReference type="Proteomes" id="UP001206925"/>
    </source>
</evidence>
<organism evidence="2 3">
    <name type="scientific">Ambrosia artemisiifolia</name>
    <name type="common">Common ragweed</name>
    <dbReference type="NCBI Taxonomy" id="4212"/>
    <lineage>
        <taxon>Eukaryota</taxon>
        <taxon>Viridiplantae</taxon>
        <taxon>Streptophyta</taxon>
        <taxon>Embryophyta</taxon>
        <taxon>Tracheophyta</taxon>
        <taxon>Spermatophyta</taxon>
        <taxon>Magnoliopsida</taxon>
        <taxon>eudicotyledons</taxon>
        <taxon>Gunneridae</taxon>
        <taxon>Pentapetalae</taxon>
        <taxon>asterids</taxon>
        <taxon>campanulids</taxon>
        <taxon>Asterales</taxon>
        <taxon>Asteraceae</taxon>
        <taxon>Asteroideae</taxon>
        <taxon>Heliantheae alliance</taxon>
        <taxon>Heliantheae</taxon>
        <taxon>Ambrosia</taxon>
    </lineage>
</organism>
<gene>
    <name evidence="2" type="ORF">M8C21_032562</name>
</gene>
<name>A0AAD5G7F6_AMBAR</name>
<feature type="region of interest" description="Disordered" evidence="1">
    <location>
        <begin position="72"/>
        <end position="171"/>
    </location>
</feature>
<comment type="caution">
    <text evidence="2">The sequence shown here is derived from an EMBL/GenBank/DDBJ whole genome shotgun (WGS) entry which is preliminary data.</text>
</comment>
<evidence type="ECO:0000256" key="1">
    <source>
        <dbReference type="SAM" id="MobiDB-lite"/>
    </source>
</evidence>
<feature type="non-terminal residue" evidence="2">
    <location>
        <position position="171"/>
    </location>
</feature>
<feature type="non-terminal residue" evidence="2">
    <location>
        <position position="1"/>
    </location>
</feature>
<keyword evidence="3" id="KW-1185">Reference proteome</keyword>
<proteinExistence type="predicted"/>
<accession>A0AAD5G7F6</accession>
<protein>
    <submittedName>
        <fullName evidence="2">Uncharacterized protein</fullName>
    </submittedName>
</protein>
<dbReference type="AlphaFoldDB" id="A0AAD5G7F6"/>
<dbReference type="EMBL" id="JAMZMK010010823">
    <property type="protein sequence ID" value="KAI7730211.1"/>
    <property type="molecule type" value="Genomic_DNA"/>
</dbReference>
<reference evidence="2" key="1">
    <citation type="submission" date="2022-06" db="EMBL/GenBank/DDBJ databases">
        <title>Uncovering the hologenomic basis of an extraordinary plant invasion.</title>
        <authorList>
            <person name="Bieker V.C."/>
            <person name="Martin M.D."/>
            <person name="Gilbert T."/>
            <person name="Hodgins K."/>
            <person name="Battlay P."/>
            <person name="Petersen B."/>
            <person name="Wilson J."/>
        </authorList>
    </citation>
    <scope>NUCLEOTIDE SEQUENCE</scope>
    <source>
        <strain evidence="2">AA19_3_7</strain>
        <tissue evidence="2">Leaf</tissue>
    </source>
</reference>
<dbReference type="Proteomes" id="UP001206925">
    <property type="component" value="Unassembled WGS sequence"/>
</dbReference>
<sequence>GVGENLLHAIGAIYDQVKRFRDFLWMIIPSHGGLPLLLFEKSHSDSDFDSDSDPLWHHRHHHTFTTDIVAFHSTPSPHRKDHGSPDYGRGASPGVNGKGRARNAEHRHDTSPSPRRSSPKERESPEQGAIVSPRSEGLIESPRERSPDAKPDMRRDSPGHSGADSPPGRFH</sequence>
<evidence type="ECO:0000313" key="2">
    <source>
        <dbReference type="EMBL" id="KAI7730211.1"/>
    </source>
</evidence>